<proteinExistence type="inferred from homology"/>
<keyword evidence="3" id="KW-0963">Cytoplasm</keyword>
<comment type="catalytic activity">
    <reaction evidence="2 3">
        <text>RX + glutathione = an S-substituted glutathione + a halide anion + H(+)</text>
        <dbReference type="Rhea" id="RHEA:16437"/>
        <dbReference type="ChEBI" id="CHEBI:15378"/>
        <dbReference type="ChEBI" id="CHEBI:16042"/>
        <dbReference type="ChEBI" id="CHEBI:17792"/>
        <dbReference type="ChEBI" id="CHEBI:57925"/>
        <dbReference type="ChEBI" id="CHEBI:90779"/>
        <dbReference type="EC" id="2.5.1.18"/>
    </reaction>
</comment>
<dbReference type="SFLD" id="SFLDS00019">
    <property type="entry name" value="Glutathione_Transferase_(cytos"/>
    <property type="match status" value="1"/>
</dbReference>
<dbReference type="PANTHER" id="PTHR11260:SF622">
    <property type="entry name" value="GLUTATHIONE S-TRANSFERASE"/>
    <property type="match status" value="1"/>
</dbReference>
<feature type="domain" description="GST N-terminal" evidence="4">
    <location>
        <begin position="6"/>
        <end position="85"/>
    </location>
</feature>
<dbReference type="PROSITE" id="PS51354">
    <property type="entry name" value="GLUTAREDOXIN_2"/>
    <property type="match status" value="1"/>
</dbReference>
<dbReference type="InterPro" id="IPR045074">
    <property type="entry name" value="GST_C_Tau"/>
</dbReference>
<dbReference type="PANTHER" id="PTHR11260">
    <property type="entry name" value="GLUTATHIONE S-TRANSFERASE, GST, SUPERFAMILY, GST DOMAIN CONTAINING"/>
    <property type="match status" value="1"/>
</dbReference>
<dbReference type="InterPro" id="IPR010987">
    <property type="entry name" value="Glutathione-S-Trfase_C-like"/>
</dbReference>
<reference evidence="6 7" key="1">
    <citation type="journal article" date="2023" name="Plants (Basel)">
        <title>Bridging the Gap: Combining Genomics and Transcriptomics Approaches to Understand Stylosanthes scabra, an Orphan Legume from the Brazilian Caatinga.</title>
        <authorList>
            <person name="Ferreira-Neto J.R.C."/>
            <person name="da Silva M.D."/>
            <person name="Binneck E."/>
            <person name="de Melo N.F."/>
            <person name="da Silva R.H."/>
            <person name="de Melo A.L.T.M."/>
            <person name="Pandolfi V."/>
            <person name="Bustamante F.O."/>
            <person name="Brasileiro-Vidal A.C."/>
            <person name="Benko-Iseppon A.M."/>
        </authorList>
    </citation>
    <scope>NUCLEOTIDE SEQUENCE [LARGE SCALE GENOMIC DNA]</scope>
    <source>
        <tissue evidence="6">Leaves</tissue>
    </source>
</reference>
<dbReference type="SFLD" id="SFLDG01152">
    <property type="entry name" value="Main.3:_Omega-_and_Tau-like"/>
    <property type="match status" value="1"/>
</dbReference>
<sequence>MEDKLSEVVLFGSWYSPYTSRVKLALKLKGIPFKYVEENLSNKSELLLKYNPIHKKVPVLLHNGMPICESLIILEYIDEVWNHAPKLLPEDPYQRSRVRFWANYTDQKIMPASYPLLLLKGEKKQKAIEDMEEMQRVLEEGIKQDFPEQFSFFNGKTIGLLDIFMGVNCYNYKAFHEVTNSEIIGPKNPKIFMWVNALKEHPLMKDTLPPHDKVVAMLKTMIAPTPDV</sequence>
<dbReference type="InterPro" id="IPR036249">
    <property type="entry name" value="Thioredoxin-like_sf"/>
</dbReference>
<organism evidence="6 7">
    <name type="scientific">Stylosanthes scabra</name>
    <dbReference type="NCBI Taxonomy" id="79078"/>
    <lineage>
        <taxon>Eukaryota</taxon>
        <taxon>Viridiplantae</taxon>
        <taxon>Streptophyta</taxon>
        <taxon>Embryophyta</taxon>
        <taxon>Tracheophyta</taxon>
        <taxon>Spermatophyta</taxon>
        <taxon>Magnoliopsida</taxon>
        <taxon>eudicotyledons</taxon>
        <taxon>Gunneridae</taxon>
        <taxon>Pentapetalae</taxon>
        <taxon>rosids</taxon>
        <taxon>fabids</taxon>
        <taxon>Fabales</taxon>
        <taxon>Fabaceae</taxon>
        <taxon>Papilionoideae</taxon>
        <taxon>50 kb inversion clade</taxon>
        <taxon>dalbergioids sensu lato</taxon>
        <taxon>Dalbergieae</taxon>
        <taxon>Pterocarpus clade</taxon>
        <taxon>Stylosanthes</taxon>
    </lineage>
</organism>
<accession>A0ABU6S2M0</accession>
<keyword evidence="7" id="KW-1185">Reference proteome</keyword>
<dbReference type="PROSITE" id="PS50405">
    <property type="entry name" value="GST_CTER"/>
    <property type="match status" value="1"/>
</dbReference>
<dbReference type="InterPro" id="IPR004045">
    <property type="entry name" value="Glutathione_S-Trfase_N"/>
</dbReference>
<dbReference type="PROSITE" id="PS50404">
    <property type="entry name" value="GST_NTER"/>
    <property type="match status" value="1"/>
</dbReference>
<comment type="function">
    <text evidence="3">Is involved in the conjugation of reduced glutathione to a wide number of exogenous and endogenous hydrophobic electrophiles.</text>
</comment>
<keyword evidence="1 3" id="KW-0808">Transferase</keyword>
<dbReference type="CDD" id="cd03185">
    <property type="entry name" value="GST_C_Tau"/>
    <property type="match status" value="1"/>
</dbReference>
<evidence type="ECO:0000256" key="1">
    <source>
        <dbReference type="ARBA" id="ARBA00022679"/>
    </source>
</evidence>
<dbReference type="SFLD" id="SFLDG00358">
    <property type="entry name" value="Main_(cytGST)"/>
    <property type="match status" value="1"/>
</dbReference>
<dbReference type="Gene3D" id="1.20.1050.10">
    <property type="match status" value="1"/>
</dbReference>
<evidence type="ECO:0000259" key="5">
    <source>
        <dbReference type="PROSITE" id="PS50405"/>
    </source>
</evidence>
<dbReference type="Pfam" id="PF02798">
    <property type="entry name" value="GST_N"/>
    <property type="match status" value="1"/>
</dbReference>
<comment type="subcellular location">
    <subcellularLocation>
        <location evidence="3">Cytoplasm</location>
        <location evidence="3">Cytosol</location>
    </subcellularLocation>
</comment>
<comment type="caution">
    <text evidence="6">The sequence shown here is derived from an EMBL/GenBank/DDBJ whole genome shotgun (WGS) entry which is preliminary data.</text>
</comment>
<dbReference type="Proteomes" id="UP001341840">
    <property type="component" value="Unassembled WGS sequence"/>
</dbReference>
<evidence type="ECO:0000259" key="4">
    <source>
        <dbReference type="PROSITE" id="PS50404"/>
    </source>
</evidence>
<evidence type="ECO:0000256" key="2">
    <source>
        <dbReference type="ARBA" id="ARBA00047960"/>
    </source>
</evidence>
<dbReference type="InterPro" id="IPR036282">
    <property type="entry name" value="Glutathione-S-Trfase_C_sf"/>
</dbReference>
<evidence type="ECO:0000313" key="6">
    <source>
        <dbReference type="EMBL" id="MED6130532.1"/>
    </source>
</evidence>
<name>A0ABU6S2M0_9FABA</name>
<evidence type="ECO:0000313" key="7">
    <source>
        <dbReference type="Proteomes" id="UP001341840"/>
    </source>
</evidence>
<dbReference type="SUPFAM" id="SSF52833">
    <property type="entry name" value="Thioredoxin-like"/>
    <property type="match status" value="1"/>
</dbReference>
<dbReference type="CDD" id="cd03058">
    <property type="entry name" value="GST_N_Tau"/>
    <property type="match status" value="1"/>
</dbReference>
<feature type="domain" description="GST C-terminal" evidence="5">
    <location>
        <begin position="91"/>
        <end position="222"/>
    </location>
</feature>
<dbReference type="InterPro" id="IPR040079">
    <property type="entry name" value="Glutathione_S-Trfase"/>
</dbReference>
<evidence type="ECO:0000256" key="3">
    <source>
        <dbReference type="RuleBase" id="RU369102"/>
    </source>
</evidence>
<dbReference type="InterPro" id="IPR045073">
    <property type="entry name" value="Omega/Tau-like"/>
</dbReference>
<gene>
    <name evidence="6" type="ORF">PIB30_001617</name>
</gene>
<dbReference type="SUPFAM" id="SSF47616">
    <property type="entry name" value="GST C-terminal domain-like"/>
    <property type="match status" value="1"/>
</dbReference>
<protein>
    <recommendedName>
        <fullName evidence="3">Glutathione S-transferase</fullName>
        <ecNumber evidence="3">2.5.1.18</ecNumber>
    </recommendedName>
</protein>
<dbReference type="EMBL" id="JASCZI010060418">
    <property type="protein sequence ID" value="MED6130532.1"/>
    <property type="molecule type" value="Genomic_DNA"/>
</dbReference>
<dbReference type="EC" id="2.5.1.18" evidence="3"/>
<dbReference type="Gene3D" id="3.40.30.10">
    <property type="entry name" value="Glutaredoxin"/>
    <property type="match status" value="1"/>
</dbReference>
<comment type="similarity">
    <text evidence="3">Belongs to the GST superfamily.</text>
</comment>